<feature type="transmembrane region" description="Helical" evidence="2">
    <location>
        <begin position="114"/>
        <end position="133"/>
    </location>
</feature>
<dbReference type="InterPro" id="IPR045713">
    <property type="entry name" value="DUF6069"/>
</dbReference>
<keyword evidence="2" id="KW-1133">Transmembrane helix</keyword>
<sequence length="176" mass="18098">MSAPQGGWDQPQGNDPTRRYGAVPQPQSGQRPSVDAGKLWAGGFGTAVVAALVALVGILLVRGVLDIAILSPSEAGMYGDASTTAYAFVSFAIAILATGVLHVLLLLMPRPMSFFNWIMLLAIAVAVLIPFTVNALLESQIATAAIDLVIGICIMSLLNSVAGIATRSNQPPGAGA</sequence>
<feature type="region of interest" description="Disordered" evidence="1">
    <location>
        <begin position="1"/>
        <end position="34"/>
    </location>
</feature>
<keyword evidence="4" id="KW-1185">Reference proteome</keyword>
<reference evidence="3 4" key="2">
    <citation type="submission" date="2019-05" db="EMBL/GenBank/DDBJ databases">
        <title>Glycomyces buryatensis sp. nov.</title>
        <authorList>
            <person name="Nikitina E."/>
        </authorList>
    </citation>
    <scope>NUCLEOTIDE SEQUENCE [LARGE SCALE GENOMIC DNA]</scope>
    <source>
        <strain evidence="3 4">18</strain>
    </source>
</reference>
<dbReference type="Proteomes" id="UP000308760">
    <property type="component" value="Unassembled WGS sequence"/>
</dbReference>
<dbReference type="OrthoDB" id="4868427at2"/>
<feature type="transmembrane region" description="Helical" evidence="2">
    <location>
        <begin position="85"/>
        <end position="107"/>
    </location>
</feature>
<evidence type="ECO:0000256" key="2">
    <source>
        <dbReference type="SAM" id="Phobius"/>
    </source>
</evidence>
<proteinExistence type="predicted"/>
<dbReference type="RefSeq" id="WP_136535842.1">
    <property type="nucleotide sequence ID" value="NZ_STGY01000066.1"/>
</dbReference>
<keyword evidence="2" id="KW-0472">Membrane</keyword>
<reference evidence="4" key="1">
    <citation type="submission" date="2019-04" db="EMBL/GenBank/DDBJ databases">
        <title>Nocardioides xinjiangensis sp. nov.</title>
        <authorList>
            <person name="Liu S."/>
        </authorList>
    </citation>
    <scope>NUCLEOTIDE SEQUENCE [LARGE SCALE GENOMIC DNA]</scope>
    <source>
        <strain evidence="4">18</strain>
    </source>
</reference>
<keyword evidence="2" id="KW-0812">Transmembrane</keyword>
<evidence type="ECO:0000313" key="4">
    <source>
        <dbReference type="Proteomes" id="UP000308760"/>
    </source>
</evidence>
<dbReference type="Pfam" id="PF19545">
    <property type="entry name" value="DUF6069"/>
    <property type="match status" value="1"/>
</dbReference>
<dbReference type="EMBL" id="STGY01000066">
    <property type="protein sequence ID" value="THV39424.1"/>
    <property type="molecule type" value="Genomic_DNA"/>
</dbReference>
<evidence type="ECO:0000313" key="3">
    <source>
        <dbReference type="EMBL" id="THV39424.1"/>
    </source>
</evidence>
<protein>
    <submittedName>
        <fullName evidence="3">Uncharacterized protein</fullName>
    </submittedName>
</protein>
<feature type="transmembrane region" description="Helical" evidence="2">
    <location>
        <begin position="39"/>
        <end position="65"/>
    </location>
</feature>
<accession>A0A4S8QFM1</accession>
<comment type="caution">
    <text evidence="3">The sequence shown here is derived from an EMBL/GenBank/DDBJ whole genome shotgun (WGS) entry which is preliminary data.</text>
</comment>
<organism evidence="3 4">
    <name type="scientific">Glycomyces buryatensis</name>
    <dbReference type="NCBI Taxonomy" id="2570927"/>
    <lineage>
        <taxon>Bacteria</taxon>
        <taxon>Bacillati</taxon>
        <taxon>Actinomycetota</taxon>
        <taxon>Actinomycetes</taxon>
        <taxon>Glycomycetales</taxon>
        <taxon>Glycomycetaceae</taxon>
        <taxon>Glycomyces</taxon>
    </lineage>
</organism>
<name>A0A4S8QFM1_9ACTN</name>
<feature type="transmembrane region" description="Helical" evidence="2">
    <location>
        <begin position="139"/>
        <end position="158"/>
    </location>
</feature>
<gene>
    <name evidence="3" type="ORF">FAB82_17550</name>
</gene>
<dbReference type="AlphaFoldDB" id="A0A4S8QFM1"/>
<evidence type="ECO:0000256" key="1">
    <source>
        <dbReference type="SAM" id="MobiDB-lite"/>
    </source>
</evidence>